<feature type="transmembrane region" description="Helical" evidence="7">
    <location>
        <begin position="389"/>
        <end position="409"/>
    </location>
</feature>
<dbReference type="Gene3D" id="1.20.1250.20">
    <property type="entry name" value="MFS general substrate transporter like domains"/>
    <property type="match status" value="1"/>
</dbReference>
<dbReference type="GO" id="GO:0005886">
    <property type="term" value="C:plasma membrane"/>
    <property type="evidence" value="ECO:0007669"/>
    <property type="project" value="UniProtKB-SubCell"/>
</dbReference>
<evidence type="ECO:0000256" key="5">
    <source>
        <dbReference type="ARBA" id="ARBA00023136"/>
    </source>
</evidence>
<dbReference type="Gene3D" id="2.60.40.1120">
    <property type="entry name" value="Carboxypeptidase-like, regulatory domain"/>
    <property type="match status" value="1"/>
</dbReference>
<protein>
    <submittedName>
        <fullName evidence="9">MFS transporter</fullName>
    </submittedName>
</protein>
<feature type="compositionally biased region" description="Polar residues" evidence="6">
    <location>
        <begin position="1"/>
        <end position="11"/>
    </location>
</feature>
<dbReference type="InterPro" id="IPR020846">
    <property type="entry name" value="MFS_dom"/>
</dbReference>
<dbReference type="PROSITE" id="PS50850">
    <property type="entry name" value="MFS"/>
    <property type="match status" value="1"/>
</dbReference>
<feature type="transmembrane region" description="Helical" evidence="7">
    <location>
        <begin position="137"/>
        <end position="153"/>
    </location>
</feature>
<dbReference type="InterPro" id="IPR008969">
    <property type="entry name" value="CarboxyPept-like_regulatory"/>
</dbReference>
<feature type="transmembrane region" description="Helical" evidence="7">
    <location>
        <begin position="195"/>
        <end position="216"/>
    </location>
</feature>
<name>A0A2V5LV12_9MICC</name>
<feature type="transmembrane region" description="Helical" evidence="7">
    <location>
        <begin position="258"/>
        <end position="275"/>
    </location>
</feature>
<feature type="transmembrane region" description="Helical" evidence="7">
    <location>
        <begin position="78"/>
        <end position="96"/>
    </location>
</feature>
<dbReference type="InterPro" id="IPR036259">
    <property type="entry name" value="MFS_trans_sf"/>
</dbReference>
<feature type="transmembrane region" description="Helical" evidence="7">
    <location>
        <begin position="228"/>
        <end position="246"/>
    </location>
</feature>
<dbReference type="Pfam" id="PF13620">
    <property type="entry name" value="CarboxypepD_reg"/>
    <property type="match status" value="1"/>
</dbReference>
<feature type="transmembrane region" description="Helical" evidence="7">
    <location>
        <begin position="295"/>
        <end position="314"/>
    </location>
</feature>
<feature type="compositionally biased region" description="Basic and acidic residues" evidence="6">
    <location>
        <begin position="22"/>
        <end position="32"/>
    </location>
</feature>
<gene>
    <name evidence="9" type="ORF">CVV68_16665</name>
</gene>
<evidence type="ECO:0000259" key="8">
    <source>
        <dbReference type="PROSITE" id="PS50850"/>
    </source>
</evidence>
<dbReference type="InterPro" id="IPR011701">
    <property type="entry name" value="MFS"/>
</dbReference>
<evidence type="ECO:0000256" key="4">
    <source>
        <dbReference type="ARBA" id="ARBA00022989"/>
    </source>
</evidence>
<evidence type="ECO:0000313" key="9">
    <source>
        <dbReference type="EMBL" id="PYI65856.1"/>
    </source>
</evidence>
<dbReference type="SUPFAM" id="SSF49478">
    <property type="entry name" value="Cna protein B-type domain"/>
    <property type="match status" value="1"/>
</dbReference>
<keyword evidence="5 7" id="KW-0472">Membrane</keyword>
<reference evidence="9 10" key="1">
    <citation type="submission" date="2018-05" db="EMBL/GenBank/DDBJ databases">
        <title>Genetic diversity of glacier-inhabiting Cryobacterium bacteria in China and description of Cryobacterium mengkeensis sp. nov. and Arthrobacter glacialis sp. nov.</title>
        <authorList>
            <person name="Liu Q."/>
            <person name="Xin Y.-H."/>
        </authorList>
    </citation>
    <scope>NUCLEOTIDE SEQUENCE [LARGE SCALE GENOMIC DNA]</scope>
    <source>
        <strain evidence="9 10">LI2</strain>
    </source>
</reference>
<keyword evidence="2" id="KW-0813">Transport</keyword>
<feature type="transmembrane region" description="Helical" evidence="7">
    <location>
        <begin position="469"/>
        <end position="487"/>
    </location>
</feature>
<sequence>MSERAFTSPQTLRRKSVPSHLAVRETARADRKPAAPKRTSLVITILCLAGTVVALQQTMVVPLLPDFPKILGTSADNASWLVTITLLTSAIATPIISRLADMFGKRRMMVVAMVTMVIGSVIAAAGGTFLMLLIGRAFQGLAASLIPVGISIMRDELPREKVASAVALMSATLGIGSALGLPLAGVIYQSLGWQAIFWISAIIGVLLIIAVVAIVPESAVRTRGKFDAVGAVLLTAALTSLLLAISKGGEWGWTSEPIILLFIGTVVFLSVWFPYELRVSQPMVDLRTSARKPVLLTNIASILVGFSMYANMLTTTQQLQLPNVGGYGFGLSVVVAGLCMIPSGLAMVALAPVSAAVTKRYGAKITLIVGSLVLAVSYVARVFLTGEVWMVILGATVVSMGTAIAYAAMPTLIMRSVPITETASANGLNSLLRAVGTSTMSAVVGAVLTSAVVHVGPLALPTENAFKEVFWYAAIAALLSIGVVVFIPRIQVAPGISGGATSGVYDGGAPTGAARAAGAAGIPAAVFPSAAEAGGLSAPGTEDEIVVSGTVVGAGLKPIRQAVVNALHTNGEPADWSRADNNGRYSLVLPESGRYLVISSADGWAPSSQVLDFVDSSSTQHLQLSLRLTLSGTVAEAGRALEHALVTLTKTTGEFVMSTFSDGSGRYEVPLPTAGRYILTGLDPEGLASESLQVVLASRSAVVDLELGGRPELAMAADAQVLA</sequence>
<comment type="caution">
    <text evidence="9">The sequence shown here is derived from an EMBL/GenBank/DDBJ whole genome shotgun (WGS) entry which is preliminary data.</text>
</comment>
<evidence type="ECO:0000313" key="10">
    <source>
        <dbReference type="Proteomes" id="UP000247832"/>
    </source>
</evidence>
<evidence type="ECO:0000256" key="6">
    <source>
        <dbReference type="SAM" id="MobiDB-lite"/>
    </source>
</evidence>
<evidence type="ECO:0000256" key="2">
    <source>
        <dbReference type="ARBA" id="ARBA00022448"/>
    </source>
</evidence>
<dbReference type="Gene3D" id="1.20.1720.10">
    <property type="entry name" value="Multidrug resistance protein D"/>
    <property type="match status" value="1"/>
</dbReference>
<dbReference type="AlphaFoldDB" id="A0A2V5LV12"/>
<feature type="transmembrane region" description="Helical" evidence="7">
    <location>
        <begin position="326"/>
        <end position="353"/>
    </location>
</feature>
<keyword evidence="10" id="KW-1185">Reference proteome</keyword>
<dbReference type="GO" id="GO:0022857">
    <property type="term" value="F:transmembrane transporter activity"/>
    <property type="evidence" value="ECO:0007669"/>
    <property type="project" value="InterPro"/>
</dbReference>
<dbReference type="PANTHER" id="PTHR42718:SF9">
    <property type="entry name" value="MAJOR FACILITATOR SUPERFAMILY MULTIDRUG TRANSPORTER MFSC"/>
    <property type="match status" value="1"/>
</dbReference>
<accession>A0A2V5LV12</accession>
<dbReference type="EMBL" id="QJVD01000020">
    <property type="protein sequence ID" value="PYI65856.1"/>
    <property type="molecule type" value="Genomic_DNA"/>
</dbReference>
<feature type="region of interest" description="Disordered" evidence="6">
    <location>
        <begin position="1"/>
        <end position="32"/>
    </location>
</feature>
<evidence type="ECO:0000256" key="1">
    <source>
        <dbReference type="ARBA" id="ARBA00004651"/>
    </source>
</evidence>
<dbReference type="Proteomes" id="UP000247832">
    <property type="component" value="Unassembled WGS sequence"/>
</dbReference>
<feature type="transmembrane region" description="Helical" evidence="7">
    <location>
        <begin position="165"/>
        <end position="189"/>
    </location>
</feature>
<proteinExistence type="predicted"/>
<evidence type="ECO:0000256" key="7">
    <source>
        <dbReference type="SAM" id="Phobius"/>
    </source>
</evidence>
<feature type="transmembrane region" description="Helical" evidence="7">
    <location>
        <begin position="108"/>
        <end position="131"/>
    </location>
</feature>
<dbReference type="CDD" id="cd17504">
    <property type="entry name" value="MFS_MMR_MDR_like"/>
    <property type="match status" value="1"/>
</dbReference>
<keyword evidence="4 7" id="KW-1133">Transmembrane helix</keyword>
<feature type="domain" description="Major facilitator superfamily (MFS) profile" evidence="8">
    <location>
        <begin position="42"/>
        <end position="491"/>
    </location>
</feature>
<feature type="transmembrane region" description="Helical" evidence="7">
    <location>
        <begin position="41"/>
        <end position="58"/>
    </location>
</feature>
<evidence type="ECO:0000256" key="3">
    <source>
        <dbReference type="ARBA" id="ARBA00022692"/>
    </source>
</evidence>
<dbReference type="SUPFAM" id="SSF49464">
    <property type="entry name" value="Carboxypeptidase regulatory domain-like"/>
    <property type="match status" value="1"/>
</dbReference>
<feature type="transmembrane region" description="Helical" evidence="7">
    <location>
        <begin position="430"/>
        <end position="449"/>
    </location>
</feature>
<dbReference type="PANTHER" id="PTHR42718">
    <property type="entry name" value="MAJOR FACILITATOR SUPERFAMILY MULTIDRUG TRANSPORTER MFSC"/>
    <property type="match status" value="1"/>
</dbReference>
<dbReference type="OrthoDB" id="4484751at2"/>
<keyword evidence="3 7" id="KW-0812">Transmembrane</keyword>
<comment type="subcellular location">
    <subcellularLocation>
        <location evidence="1">Cell membrane</location>
        <topology evidence="1">Multi-pass membrane protein</topology>
    </subcellularLocation>
</comment>
<feature type="transmembrane region" description="Helical" evidence="7">
    <location>
        <begin position="365"/>
        <end position="383"/>
    </location>
</feature>
<dbReference type="SUPFAM" id="SSF103473">
    <property type="entry name" value="MFS general substrate transporter"/>
    <property type="match status" value="1"/>
</dbReference>
<dbReference type="Pfam" id="PF07690">
    <property type="entry name" value="MFS_1"/>
    <property type="match status" value="1"/>
</dbReference>
<organism evidence="9 10">
    <name type="scientific">Arthrobacter livingstonensis</name>
    <dbReference type="NCBI Taxonomy" id="670078"/>
    <lineage>
        <taxon>Bacteria</taxon>
        <taxon>Bacillati</taxon>
        <taxon>Actinomycetota</taxon>
        <taxon>Actinomycetes</taxon>
        <taxon>Micrococcales</taxon>
        <taxon>Micrococcaceae</taxon>
        <taxon>Arthrobacter</taxon>
    </lineage>
</organism>